<evidence type="ECO:0000313" key="4">
    <source>
        <dbReference type="Proteomes" id="UP001319200"/>
    </source>
</evidence>
<accession>A0AAP2GMR8</accession>
<gene>
    <name evidence="3" type="ORF">KK083_04470</name>
</gene>
<comment type="caution">
    <text evidence="3">The sequence shown here is derived from an EMBL/GenBank/DDBJ whole genome shotgun (WGS) entry which is preliminary data.</text>
</comment>
<feature type="transmembrane region" description="Helical" evidence="1">
    <location>
        <begin position="79"/>
        <end position="98"/>
    </location>
</feature>
<feature type="domain" description="Signal transduction histidine kinase internal region" evidence="2">
    <location>
        <begin position="159"/>
        <end position="235"/>
    </location>
</feature>
<dbReference type="GO" id="GO:0016020">
    <property type="term" value="C:membrane"/>
    <property type="evidence" value="ECO:0007669"/>
    <property type="project" value="InterPro"/>
</dbReference>
<dbReference type="PANTHER" id="PTHR34220:SF7">
    <property type="entry name" value="SENSOR HISTIDINE KINASE YPDA"/>
    <property type="match status" value="1"/>
</dbReference>
<reference evidence="3 4" key="1">
    <citation type="submission" date="2021-05" db="EMBL/GenBank/DDBJ databases">
        <title>A Polyphasic approach of four new species of the genus Ohtaekwangia: Ohtaekwangia histidinii sp. nov., Ohtaekwangia cretensis sp. nov., Ohtaekwangia indiensis sp. nov., Ohtaekwangia reichenbachii sp. nov. from diverse environment.</title>
        <authorList>
            <person name="Octaviana S."/>
        </authorList>
    </citation>
    <scope>NUCLEOTIDE SEQUENCE [LARGE SCALE GENOMIC DNA]</scope>
    <source>
        <strain evidence="3 4">PWU4</strain>
    </source>
</reference>
<dbReference type="PANTHER" id="PTHR34220">
    <property type="entry name" value="SENSOR HISTIDINE KINASE YPDA"/>
    <property type="match status" value="1"/>
</dbReference>
<sequence>MLGYKDRWQFFRTYGIITVLLFWGGFVRWLNFPEFGTRFHTFLFFTSIPLTIVFWESLRLVNNWLNVKYPFERNLTGRIALQLIIGAAIGLGIRLIIYKWAEPLLPFKLDKMFAAVTWPLYAIFTMGVNLGFFTVYFIGRWKESIIKAERLEKEKSQVQFDNLKNQLNPHFLFNALTSLNSLIFENQQLASAFLQQLSKVYRYVLQNKDKNFVLLSTELDFISHYVMLLETRFQGALKINFKVNDEAREKAIVPVTLQVLIENAIKHNIVDKDKKLTIDVLTVGDYLIVSNNLQVRKTVETSNKQGLENLRSLYRFLTDKPVIIEPTADRFYVKIPLI</sequence>
<organism evidence="3 4">
    <name type="scientific">Chryseosolibacter histidini</name>
    <dbReference type="NCBI Taxonomy" id="2782349"/>
    <lineage>
        <taxon>Bacteria</taxon>
        <taxon>Pseudomonadati</taxon>
        <taxon>Bacteroidota</taxon>
        <taxon>Cytophagia</taxon>
        <taxon>Cytophagales</taxon>
        <taxon>Chryseotaleaceae</taxon>
        <taxon>Chryseosolibacter</taxon>
    </lineage>
</organism>
<keyword evidence="3" id="KW-0808">Transferase</keyword>
<dbReference type="RefSeq" id="WP_254161109.1">
    <property type="nucleotide sequence ID" value="NZ_JAHESF010000003.1"/>
</dbReference>
<proteinExistence type="predicted"/>
<evidence type="ECO:0000259" key="2">
    <source>
        <dbReference type="Pfam" id="PF06580"/>
    </source>
</evidence>
<evidence type="ECO:0000256" key="1">
    <source>
        <dbReference type="SAM" id="Phobius"/>
    </source>
</evidence>
<feature type="transmembrane region" description="Helical" evidence="1">
    <location>
        <begin position="118"/>
        <end position="138"/>
    </location>
</feature>
<keyword evidence="3" id="KW-0418">Kinase</keyword>
<dbReference type="AlphaFoldDB" id="A0AAP2GMR8"/>
<protein>
    <submittedName>
        <fullName evidence="3">Histidine kinase</fullName>
    </submittedName>
</protein>
<dbReference type="Pfam" id="PF06580">
    <property type="entry name" value="His_kinase"/>
    <property type="match status" value="1"/>
</dbReference>
<dbReference type="Proteomes" id="UP001319200">
    <property type="component" value="Unassembled WGS sequence"/>
</dbReference>
<keyword evidence="1" id="KW-0472">Membrane</keyword>
<keyword evidence="1" id="KW-0812">Transmembrane</keyword>
<dbReference type="InterPro" id="IPR010559">
    <property type="entry name" value="Sig_transdc_His_kin_internal"/>
</dbReference>
<name>A0AAP2GMR8_9BACT</name>
<keyword evidence="4" id="KW-1185">Reference proteome</keyword>
<keyword evidence="1" id="KW-1133">Transmembrane helix</keyword>
<dbReference type="GO" id="GO:0000155">
    <property type="term" value="F:phosphorelay sensor kinase activity"/>
    <property type="evidence" value="ECO:0007669"/>
    <property type="project" value="InterPro"/>
</dbReference>
<dbReference type="InterPro" id="IPR050640">
    <property type="entry name" value="Bact_2-comp_sensor_kinase"/>
</dbReference>
<dbReference type="EMBL" id="JAHESF010000003">
    <property type="protein sequence ID" value="MBT1696115.1"/>
    <property type="molecule type" value="Genomic_DNA"/>
</dbReference>
<evidence type="ECO:0000313" key="3">
    <source>
        <dbReference type="EMBL" id="MBT1696115.1"/>
    </source>
</evidence>
<feature type="transmembrane region" description="Helical" evidence="1">
    <location>
        <begin position="42"/>
        <end position="58"/>
    </location>
</feature>
<feature type="transmembrane region" description="Helical" evidence="1">
    <location>
        <begin position="12"/>
        <end position="30"/>
    </location>
</feature>